<keyword evidence="11" id="KW-1185">Reference proteome</keyword>
<dbReference type="InterPro" id="IPR004147">
    <property type="entry name" value="ABC1_dom"/>
</dbReference>
<dbReference type="InterPro" id="IPR044669">
    <property type="entry name" value="YneE/VCCN1/2-like"/>
</dbReference>
<gene>
    <name evidence="10" type="ORF">Ctob_007220</name>
</gene>
<keyword evidence="6" id="KW-0406">Ion transport</keyword>
<keyword evidence="7" id="KW-0472">Membrane</keyword>
<keyword evidence="4" id="KW-0812">Transmembrane</keyword>
<organism evidence="10 11">
    <name type="scientific">Chrysochromulina tobinii</name>
    <dbReference type="NCBI Taxonomy" id="1460289"/>
    <lineage>
        <taxon>Eukaryota</taxon>
        <taxon>Haptista</taxon>
        <taxon>Haptophyta</taxon>
        <taxon>Prymnesiophyceae</taxon>
        <taxon>Prymnesiales</taxon>
        <taxon>Chrysochromulinaceae</taxon>
        <taxon>Chrysochromulina</taxon>
    </lineage>
</organism>
<evidence type="ECO:0000256" key="7">
    <source>
        <dbReference type="ARBA" id="ARBA00023136"/>
    </source>
</evidence>
<reference evidence="11" key="1">
    <citation type="journal article" date="2015" name="PLoS Genet.">
        <title>Genome Sequence and Transcriptome Analyses of Chrysochromulina tobin: Metabolic Tools for Enhanced Algal Fitness in the Prominent Order Prymnesiales (Haptophyceae).</title>
        <authorList>
            <person name="Hovde B.T."/>
            <person name="Deodato C.R."/>
            <person name="Hunsperger H.M."/>
            <person name="Ryken S.A."/>
            <person name="Yost W."/>
            <person name="Jha R.K."/>
            <person name="Patterson J."/>
            <person name="Monnat R.J. Jr."/>
            <person name="Barlow S.B."/>
            <person name="Starkenburg S.R."/>
            <person name="Cattolico R.A."/>
        </authorList>
    </citation>
    <scope>NUCLEOTIDE SEQUENCE</scope>
    <source>
        <strain evidence="11">CCMP291</strain>
    </source>
</reference>
<feature type="region of interest" description="Disordered" evidence="8">
    <location>
        <begin position="831"/>
        <end position="878"/>
    </location>
</feature>
<accession>A0A0M0J9U6</accession>
<feature type="domain" description="ABC1 atypical kinase-like" evidence="9">
    <location>
        <begin position="1"/>
        <end position="103"/>
    </location>
</feature>
<feature type="compositionally biased region" description="Low complexity" evidence="8">
    <location>
        <begin position="833"/>
        <end position="870"/>
    </location>
</feature>
<dbReference type="PANTHER" id="PTHR33281">
    <property type="entry name" value="UPF0187 PROTEIN YNEE"/>
    <property type="match status" value="1"/>
</dbReference>
<sequence length="878" mass="95581">MSYEAGTSIIDVEGIKAMGLRVADVSHLLCRTFNAQIFDGGFVHCDPHPGNVLVRPRPDRPTQPQLVLLDHGLYRELPREFVDMYADLWYHVLAGDADGIRRVSHALGVGDYYPLFAAMLTAKPWADILHASSGTARLTEKGTAEDKAAIRGYAQQYAKGIAVVLERVPAPMLLLFKTNDCLRHAERRLLGSGAGVDTMLVTMRFCLQTMLRRDSLAGKGVPGAATQPASASGSAAAHAHPRQSRLRRLQLKLAVWLLRVASRGAYNRFWEARRIWECVLNRCRDLARFIYLYQEETGAERVSRLISLLCAFPRELRAHLVGRSLLDDLEVEKKPRPLNPQMRTGLRDVLADAEREWPTSSAGYEHVVRRATAAPMPPAFITKRLESAGNRPLLVCKCLSTDFKAIPDSLTFTSRERLMLLKDVNQLSSYIGACERLLQTPVPLSYARHTSRFLALWCLTLPFSLVESMGLLIVPVTAFVTWCLFGIQEIGLFIEHCALDDGGIFMDTITELVALDVMETALGGLGSALGGLAQASPLSLLDAPVADNLLEHERTHNKLIVALRDDFTLREVLLNAACSVAPDFALYLLLPQSSTLEDVEVTLELVQTHLVRLQRGVARGYPRAFTSLNGLCGTCRADGEITVNGRLRRAADTDSALGGSVGGWAQDGRGAAVAQLESQIVVLRESQLQASAKLPLRVPVGLLIVSDPLFFPGCGWKLPLALRQCTHRFRETALDELPLSDLPALLCEYQIMARAWLEGQGLGGEAEEPPKPRDAIVIAPPPPPATPPVVAAPSAAYAASTLLSCRDSSPLSSHTRMRFAQISAAAEALLRQPAPSKQAPSASAAALLRSLLGPTERESGGSSSEAAGSAILKEQDEE</sequence>
<dbReference type="Pfam" id="PF03109">
    <property type="entry name" value="ABC1"/>
    <property type="match status" value="1"/>
</dbReference>
<dbReference type="GO" id="GO:0005886">
    <property type="term" value="C:plasma membrane"/>
    <property type="evidence" value="ECO:0007669"/>
    <property type="project" value="UniProtKB-SubCell"/>
</dbReference>
<feature type="region of interest" description="Disordered" evidence="8">
    <location>
        <begin position="218"/>
        <end position="241"/>
    </location>
</feature>
<keyword evidence="3" id="KW-1003">Cell membrane</keyword>
<evidence type="ECO:0000313" key="10">
    <source>
        <dbReference type="EMBL" id="KOO22968.1"/>
    </source>
</evidence>
<keyword evidence="5" id="KW-1133">Transmembrane helix</keyword>
<comment type="caution">
    <text evidence="10">The sequence shown here is derived from an EMBL/GenBank/DDBJ whole genome shotgun (WGS) entry which is preliminary data.</text>
</comment>
<evidence type="ECO:0000313" key="11">
    <source>
        <dbReference type="Proteomes" id="UP000037460"/>
    </source>
</evidence>
<name>A0A0M0J9U6_9EUKA</name>
<evidence type="ECO:0000256" key="8">
    <source>
        <dbReference type="SAM" id="MobiDB-lite"/>
    </source>
</evidence>
<dbReference type="AlphaFoldDB" id="A0A0M0J9U6"/>
<dbReference type="Proteomes" id="UP000037460">
    <property type="component" value="Unassembled WGS sequence"/>
</dbReference>
<evidence type="ECO:0000256" key="6">
    <source>
        <dbReference type="ARBA" id="ARBA00023065"/>
    </source>
</evidence>
<feature type="compositionally biased region" description="Low complexity" evidence="8">
    <location>
        <begin position="222"/>
        <end position="238"/>
    </location>
</feature>
<evidence type="ECO:0000256" key="1">
    <source>
        <dbReference type="ARBA" id="ARBA00004651"/>
    </source>
</evidence>
<comment type="subcellular location">
    <subcellularLocation>
        <location evidence="1">Cell membrane</location>
        <topology evidence="1">Multi-pass membrane protein</topology>
    </subcellularLocation>
</comment>
<dbReference type="PANTHER" id="PTHR33281:SF19">
    <property type="entry name" value="VOLTAGE-DEPENDENT ANION CHANNEL-FORMING PROTEIN YNEE"/>
    <property type="match status" value="1"/>
</dbReference>
<evidence type="ECO:0000256" key="4">
    <source>
        <dbReference type="ARBA" id="ARBA00022692"/>
    </source>
</evidence>
<evidence type="ECO:0000256" key="2">
    <source>
        <dbReference type="ARBA" id="ARBA00022448"/>
    </source>
</evidence>
<dbReference type="Pfam" id="PF25539">
    <property type="entry name" value="Bestrophin_2"/>
    <property type="match status" value="1"/>
</dbReference>
<dbReference type="OrthoDB" id="427480at2759"/>
<evidence type="ECO:0000256" key="5">
    <source>
        <dbReference type="ARBA" id="ARBA00022989"/>
    </source>
</evidence>
<keyword evidence="2" id="KW-0813">Transport</keyword>
<evidence type="ECO:0000259" key="9">
    <source>
        <dbReference type="Pfam" id="PF03109"/>
    </source>
</evidence>
<dbReference type="EMBL" id="JWZX01003233">
    <property type="protein sequence ID" value="KOO22968.1"/>
    <property type="molecule type" value="Genomic_DNA"/>
</dbReference>
<proteinExistence type="predicted"/>
<protein>
    <submittedName>
        <fullName evidence="10">ABC transporter like protein</fullName>
    </submittedName>
</protein>
<dbReference type="GO" id="GO:0005254">
    <property type="term" value="F:chloride channel activity"/>
    <property type="evidence" value="ECO:0007669"/>
    <property type="project" value="InterPro"/>
</dbReference>
<evidence type="ECO:0000256" key="3">
    <source>
        <dbReference type="ARBA" id="ARBA00022475"/>
    </source>
</evidence>